<evidence type="ECO:0000313" key="1">
    <source>
        <dbReference type="EMBL" id="WXA99088.1"/>
    </source>
</evidence>
<accession>A0ABZ2KKA0</accession>
<protein>
    <submittedName>
        <fullName evidence="1">Uncharacterized protein</fullName>
    </submittedName>
</protein>
<reference evidence="1 2" key="1">
    <citation type="submission" date="2021-12" db="EMBL/GenBank/DDBJ databases">
        <title>Discovery of the Pendulisporaceae a myxobacterial family with distinct sporulation behavior and unique specialized metabolism.</title>
        <authorList>
            <person name="Garcia R."/>
            <person name="Popoff A."/>
            <person name="Bader C.D."/>
            <person name="Loehr J."/>
            <person name="Walesch S."/>
            <person name="Walt C."/>
            <person name="Boldt J."/>
            <person name="Bunk B."/>
            <person name="Haeckl F.J.F.P.J."/>
            <person name="Gunesch A.P."/>
            <person name="Birkelbach J."/>
            <person name="Nuebel U."/>
            <person name="Pietschmann T."/>
            <person name="Bach T."/>
            <person name="Mueller R."/>
        </authorList>
    </citation>
    <scope>NUCLEOTIDE SEQUENCE [LARGE SCALE GENOMIC DNA]</scope>
    <source>
        <strain evidence="1 2">MSr12523</strain>
    </source>
</reference>
<dbReference type="RefSeq" id="WP_394849718.1">
    <property type="nucleotide sequence ID" value="NZ_CP089982.1"/>
</dbReference>
<keyword evidence="2" id="KW-1185">Reference proteome</keyword>
<dbReference type="EMBL" id="CP089982">
    <property type="protein sequence ID" value="WXA99088.1"/>
    <property type="molecule type" value="Genomic_DNA"/>
</dbReference>
<name>A0ABZ2KKA0_9BACT</name>
<evidence type="ECO:0000313" key="2">
    <source>
        <dbReference type="Proteomes" id="UP001379533"/>
    </source>
</evidence>
<organism evidence="1 2">
    <name type="scientific">Pendulispora brunnea</name>
    <dbReference type="NCBI Taxonomy" id="2905690"/>
    <lineage>
        <taxon>Bacteria</taxon>
        <taxon>Pseudomonadati</taxon>
        <taxon>Myxococcota</taxon>
        <taxon>Myxococcia</taxon>
        <taxon>Myxococcales</taxon>
        <taxon>Sorangiineae</taxon>
        <taxon>Pendulisporaceae</taxon>
        <taxon>Pendulispora</taxon>
    </lineage>
</organism>
<gene>
    <name evidence="1" type="ORF">LZC95_19975</name>
</gene>
<sequence length="272" mass="28619">MTFARVRRDEAWVDAVPIAGSELAALDGNLTGAINGNDGSTHAPTAPIQVAGSGGMAAGLWVLSGGASVQLDELGSTPSRVVLADGDFPVLGPQHPGRARKLATQLAPGWSNGDFQDAGFAEFPGARGTFGPLAVHDQARVTDIVVTFQVVDFHAAVPDMPRFRLFSMDAGGRLTQLLANASVGGWLPYSPKPTDPTLWGPDGYTQDALKMHYFRGTAVDGAVIDAQRCSYWLEIIDESGPNAKSGYPAVAGGNFYMFATLSFVDILDLRPG</sequence>
<proteinExistence type="predicted"/>
<dbReference type="Proteomes" id="UP001379533">
    <property type="component" value="Chromosome"/>
</dbReference>